<dbReference type="InterPro" id="IPR017871">
    <property type="entry name" value="ABC_transporter-like_CS"/>
</dbReference>
<dbReference type="GO" id="GO:0005886">
    <property type="term" value="C:plasma membrane"/>
    <property type="evidence" value="ECO:0007669"/>
    <property type="project" value="UniProtKB-SubCell"/>
</dbReference>
<evidence type="ECO:0000313" key="9">
    <source>
        <dbReference type="EMBL" id="KAB1439688.1"/>
    </source>
</evidence>
<proteinExistence type="inferred from homology"/>
<dbReference type="InterPro" id="IPR050388">
    <property type="entry name" value="ABC_Ni/Peptide_Import"/>
</dbReference>
<dbReference type="PANTHER" id="PTHR43297:SF2">
    <property type="entry name" value="DIPEPTIDE TRANSPORT ATP-BINDING PROTEIN DPPD"/>
    <property type="match status" value="1"/>
</dbReference>
<evidence type="ECO:0000256" key="1">
    <source>
        <dbReference type="ARBA" id="ARBA00004202"/>
    </source>
</evidence>
<dbReference type="Gene3D" id="3.40.50.300">
    <property type="entry name" value="P-loop containing nucleotide triphosphate hydrolases"/>
    <property type="match status" value="1"/>
</dbReference>
<evidence type="ECO:0000256" key="7">
    <source>
        <dbReference type="ARBA" id="ARBA00023136"/>
    </source>
</evidence>
<evidence type="ECO:0000256" key="4">
    <source>
        <dbReference type="ARBA" id="ARBA00022475"/>
    </source>
</evidence>
<comment type="subcellular location">
    <subcellularLocation>
        <location evidence="1">Cell membrane</location>
        <topology evidence="1">Peripheral membrane protein</topology>
    </subcellularLocation>
</comment>
<dbReference type="Proteomes" id="UP000461768">
    <property type="component" value="Unassembled WGS sequence"/>
</dbReference>
<keyword evidence="10" id="KW-1185">Reference proteome</keyword>
<evidence type="ECO:0000256" key="3">
    <source>
        <dbReference type="ARBA" id="ARBA00022448"/>
    </source>
</evidence>
<dbReference type="SMART" id="SM00382">
    <property type="entry name" value="AAA"/>
    <property type="match status" value="1"/>
</dbReference>
<comment type="caution">
    <text evidence="9">The sequence shown here is derived from an EMBL/GenBank/DDBJ whole genome shotgun (WGS) entry which is preliminary data.</text>
</comment>
<dbReference type="PANTHER" id="PTHR43297">
    <property type="entry name" value="OLIGOPEPTIDE TRANSPORT ATP-BINDING PROTEIN APPD"/>
    <property type="match status" value="1"/>
</dbReference>
<feature type="domain" description="ABC transporter" evidence="8">
    <location>
        <begin position="7"/>
        <end position="256"/>
    </location>
</feature>
<dbReference type="InterPro" id="IPR003593">
    <property type="entry name" value="AAA+_ATPase"/>
</dbReference>
<accession>A0A7V7QMD6</accession>
<dbReference type="PROSITE" id="PS00211">
    <property type="entry name" value="ABC_TRANSPORTER_1"/>
    <property type="match status" value="1"/>
</dbReference>
<dbReference type="CDD" id="cd03257">
    <property type="entry name" value="ABC_NikE_OppD_transporters"/>
    <property type="match status" value="1"/>
</dbReference>
<dbReference type="InterPro" id="IPR027417">
    <property type="entry name" value="P-loop_NTPase"/>
</dbReference>
<evidence type="ECO:0000256" key="5">
    <source>
        <dbReference type="ARBA" id="ARBA00022741"/>
    </source>
</evidence>
<gene>
    <name evidence="9" type="ORF">F7O84_04685</name>
</gene>
<protein>
    <submittedName>
        <fullName evidence="9">ABC transporter ATP-binding protein</fullName>
    </submittedName>
</protein>
<keyword evidence="5" id="KW-0547">Nucleotide-binding</keyword>
<dbReference type="AlphaFoldDB" id="A0A7V7QMD6"/>
<dbReference type="SUPFAM" id="SSF52540">
    <property type="entry name" value="P-loop containing nucleoside triphosphate hydrolases"/>
    <property type="match status" value="1"/>
</dbReference>
<dbReference type="EMBL" id="WAGX01000004">
    <property type="protein sequence ID" value="KAB1439688.1"/>
    <property type="molecule type" value="Genomic_DNA"/>
</dbReference>
<dbReference type="OrthoDB" id="9806285at2"/>
<comment type="similarity">
    <text evidence="2">Belongs to the ABC transporter superfamily.</text>
</comment>
<reference evidence="9 10" key="2">
    <citation type="submission" date="2020-02" db="EMBL/GenBank/DDBJ databases">
        <title>Candidatus Galacturonibacter soehngenii shows hetero-acetogenic catabolism of galacturonic acid but lacks a canonical carbon monoxide dehydrogenase/acetyl-CoA synthase complex.</title>
        <authorList>
            <person name="Diender M."/>
            <person name="Stouten G.R."/>
            <person name="Petersen J.F."/>
            <person name="Nielsen P.H."/>
            <person name="Dueholm M.S."/>
            <person name="Pronk J.T."/>
            <person name="Van Loosdrecht M.C.M."/>
        </authorList>
    </citation>
    <scope>NUCLEOTIDE SEQUENCE [LARGE SCALE GENOMIC DNA]</scope>
    <source>
        <strain evidence="9">GalUA</strain>
    </source>
</reference>
<keyword evidence="7" id="KW-0472">Membrane</keyword>
<evidence type="ECO:0000313" key="10">
    <source>
        <dbReference type="Proteomes" id="UP000461768"/>
    </source>
</evidence>
<sequence>MSEKKILEIKNLTVDLRNTNKQTQKIIHDISFELYEGECLGILGESGSGKSMSVKAILGLLNSNFIINGKAMFFGVDLLSQTNEKLRQYRGNKITMILQNPMTCFDPLYTMEKQIKETWMSHIRLSKHEMKDKAMDMLARMQLKDPEEILKKYPHQLSGGMLQRITIGLALSMEPDLIVADEPTTAIDAITQYEIMKEFEEIKKRKTAMIFISHDLSVVSQIADRIIVMNQGKIAEQGDLNHIMLHAKDSYTKQLVSSKRMVLEKYNAILQKGYKDDYTR</sequence>
<dbReference type="GO" id="GO:0016887">
    <property type="term" value="F:ATP hydrolysis activity"/>
    <property type="evidence" value="ECO:0007669"/>
    <property type="project" value="InterPro"/>
</dbReference>
<keyword evidence="3" id="KW-0813">Transport</keyword>
<dbReference type="PROSITE" id="PS50893">
    <property type="entry name" value="ABC_TRANSPORTER_2"/>
    <property type="match status" value="1"/>
</dbReference>
<organism evidence="9 10">
    <name type="scientific">Candidatus Galacturonatibacter soehngenii</name>
    <dbReference type="NCBI Taxonomy" id="2307010"/>
    <lineage>
        <taxon>Bacteria</taxon>
        <taxon>Bacillati</taxon>
        <taxon>Bacillota</taxon>
        <taxon>Clostridia</taxon>
        <taxon>Lachnospirales</taxon>
        <taxon>Lachnospiraceae</taxon>
        <taxon>Candidatus Galacturonatibacter</taxon>
    </lineage>
</organism>
<reference evidence="9 10" key="1">
    <citation type="submission" date="2019-09" db="EMBL/GenBank/DDBJ databases">
        <authorList>
            <person name="Valk L.C."/>
        </authorList>
    </citation>
    <scope>NUCLEOTIDE SEQUENCE [LARGE SCALE GENOMIC DNA]</scope>
    <source>
        <strain evidence="9">GalUA</strain>
    </source>
</reference>
<dbReference type="Pfam" id="PF00005">
    <property type="entry name" value="ABC_tran"/>
    <property type="match status" value="1"/>
</dbReference>
<name>A0A7V7QMD6_9FIRM</name>
<dbReference type="GO" id="GO:0005524">
    <property type="term" value="F:ATP binding"/>
    <property type="evidence" value="ECO:0007669"/>
    <property type="project" value="UniProtKB-KW"/>
</dbReference>
<keyword evidence="6 9" id="KW-0067">ATP-binding</keyword>
<dbReference type="InterPro" id="IPR003439">
    <property type="entry name" value="ABC_transporter-like_ATP-bd"/>
</dbReference>
<keyword evidence="4" id="KW-1003">Cell membrane</keyword>
<evidence type="ECO:0000256" key="2">
    <source>
        <dbReference type="ARBA" id="ARBA00005417"/>
    </source>
</evidence>
<dbReference type="RefSeq" id="WP_151142443.1">
    <property type="nucleotide sequence ID" value="NZ_WAGX01000004.1"/>
</dbReference>
<evidence type="ECO:0000256" key="6">
    <source>
        <dbReference type="ARBA" id="ARBA00022840"/>
    </source>
</evidence>
<evidence type="ECO:0000259" key="8">
    <source>
        <dbReference type="PROSITE" id="PS50893"/>
    </source>
</evidence>